<keyword evidence="10" id="KW-1185">Reference proteome</keyword>
<dbReference type="PANTHER" id="PTHR36838:SF3">
    <property type="entry name" value="TRANSPORTER AUXIN EFFLUX CARRIER EC FAMILY"/>
    <property type="match status" value="1"/>
</dbReference>
<name>A0A147GLZ6_9BURK</name>
<evidence type="ECO:0000256" key="1">
    <source>
        <dbReference type="ARBA" id="ARBA00004651"/>
    </source>
</evidence>
<accession>A0A147GLZ6</accession>
<feature type="transmembrane region" description="Helical" evidence="8">
    <location>
        <begin position="6"/>
        <end position="26"/>
    </location>
</feature>
<dbReference type="Proteomes" id="UP000072741">
    <property type="component" value="Unassembled WGS sequence"/>
</dbReference>
<dbReference type="RefSeq" id="WP_058644392.1">
    <property type="nucleotide sequence ID" value="NZ_LDSL01000188.1"/>
</dbReference>
<dbReference type="InterPro" id="IPR038770">
    <property type="entry name" value="Na+/solute_symporter_sf"/>
</dbReference>
<keyword evidence="5 8" id="KW-0812">Transmembrane</keyword>
<organism evidence="9 10">
    <name type="scientific">Pseudacidovorax intermedius</name>
    <dbReference type="NCBI Taxonomy" id="433924"/>
    <lineage>
        <taxon>Bacteria</taxon>
        <taxon>Pseudomonadati</taxon>
        <taxon>Pseudomonadota</taxon>
        <taxon>Betaproteobacteria</taxon>
        <taxon>Burkholderiales</taxon>
        <taxon>Comamonadaceae</taxon>
        <taxon>Pseudacidovorax</taxon>
    </lineage>
</organism>
<evidence type="ECO:0000256" key="5">
    <source>
        <dbReference type="ARBA" id="ARBA00022692"/>
    </source>
</evidence>
<feature type="transmembrane region" description="Helical" evidence="8">
    <location>
        <begin position="289"/>
        <end position="313"/>
    </location>
</feature>
<keyword evidence="3" id="KW-0813">Transport</keyword>
<gene>
    <name evidence="9" type="ORF">NS331_23765</name>
</gene>
<feature type="transmembrane region" description="Helical" evidence="8">
    <location>
        <begin position="164"/>
        <end position="185"/>
    </location>
</feature>
<feature type="transmembrane region" description="Helical" evidence="8">
    <location>
        <begin position="256"/>
        <end position="277"/>
    </location>
</feature>
<evidence type="ECO:0000256" key="3">
    <source>
        <dbReference type="ARBA" id="ARBA00022448"/>
    </source>
</evidence>
<evidence type="ECO:0000256" key="2">
    <source>
        <dbReference type="ARBA" id="ARBA00010145"/>
    </source>
</evidence>
<evidence type="ECO:0000313" key="10">
    <source>
        <dbReference type="Proteomes" id="UP000072741"/>
    </source>
</evidence>
<comment type="subcellular location">
    <subcellularLocation>
        <location evidence="1">Cell membrane</location>
        <topology evidence="1">Multi-pass membrane protein</topology>
    </subcellularLocation>
</comment>
<feature type="transmembrane region" description="Helical" evidence="8">
    <location>
        <begin position="197"/>
        <end position="217"/>
    </location>
</feature>
<dbReference type="EMBL" id="LDSL01000188">
    <property type="protein sequence ID" value="KTT14473.1"/>
    <property type="molecule type" value="Genomic_DNA"/>
</dbReference>
<dbReference type="AlphaFoldDB" id="A0A147GLZ6"/>
<reference evidence="9 10" key="1">
    <citation type="journal article" date="2016" name="Front. Microbiol.">
        <title>Genomic Resource of Rice Seed Associated Bacteria.</title>
        <authorList>
            <person name="Midha S."/>
            <person name="Bansal K."/>
            <person name="Sharma S."/>
            <person name="Kumar N."/>
            <person name="Patil P.P."/>
            <person name="Chaudhry V."/>
            <person name="Patil P.B."/>
        </authorList>
    </citation>
    <scope>NUCLEOTIDE SEQUENCE [LARGE SCALE GENOMIC DNA]</scope>
    <source>
        <strain evidence="9 10">NS331</strain>
    </source>
</reference>
<feature type="transmembrane region" description="Helical" evidence="8">
    <location>
        <begin position="35"/>
        <end position="53"/>
    </location>
</feature>
<evidence type="ECO:0000256" key="7">
    <source>
        <dbReference type="ARBA" id="ARBA00023136"/>
    </source>
</evidence>
<proteinExistence type="inferred from homology"/>
<feature type="transmembrane region" description="Helical" evidence="8">
    <location>
        <begin position="65"/>
        <end position="82"/>
    </location>
</feature>
<dbReference type="Pfam" id="PF03547">
    <property type="entry name" value="Mem_trans"/>
    <property type="match status" value="1"/>
</dbReference>
<dbReference type="PANTHER" id="PTHR36838">
    <property type="entry name" value="AUXIN EFFLUX CARRIER FAMILY PROTEIN"/>
    <property type="match status" value="1"/>
</dbReference>
<evidence type="ECO:0000256" key="6">
    <source>
        <dbReference type="ARBA" id="ARBA00022989"/>
    </source>
</evidence>
<evidence type="ECO:0000256" key="8">
    <source>
        <dbReference type="SAM" id="Phobius"/>
    </source>
</evidence>
<dbReference type="Gene3D" id="1.20.1530.20">
    <property type="match status" value="1"/>
</dbReference>
<keyword evidence="4" id="KW-1003">Cell membrane</keyword>
<evidence type="ECO:0000256" key="4">
    <source>
        <dbReference type="ARBA" id="ARBA00022475"/>
    </source>
</evidence>
<comment type="similarity">
    <text evidence="2">Belongs to the auxin efflux carrier (TC 2.A.69) family.</text>
</comment>
<dbReference type="GO" id="GO:0055085">
    <property type="term" value="P:transmembrane transport"/>
    <property type="evidence" value="ECO:0007669"/>
    <property type="project" value="InterPro"/>
</dbReference>
<keyword evidence="7 8" id="KW-0472">Membrane</keyword>
<evidence type="ECO:0000313" key="9">
    <source>
        <dbReference type="EMBL" id="KTT14473.1"/>
    </source>
</evidence>
<dbReference type="InterPro" id="IPR004776">
    <property type="entry name" value="Mem_transp_PIN-like"/>
</dbReference>
<keyword evidence="6 8" id="KW-1133">Transmembrane helix</keyword>
<protein>
    <submittedName>
        <fullName evidence="9">Transporter</fullName>
    </submittedName>
</protein>
<feature type="transmembrane region" description="Helical" evidence="8">
    <location>
        <begin position="229"/>
        <end position="250"/>
    </location>
</feature>
<sequence length="314" mass="32467">MTASLSALLPVVLLIAAGYLAGRLGWVTGRSVRDLSNLVFLLLAPALLFRAMSDVHLSQLRFTPVAAYFVAAGLVYGAALLARGFHRESAVLALSGIFSNTTMIGIPLIGLAYGPEGMVTLLTLISLHSLTLLSSATVVLELAAAREAGATGQRRPLLPTLARAVRNAVLNPVVLPVPAGLLFSASGLVLPAPVDRSLAWLGQAFGPLALLLVGITLSQTPVGRHLRGALLPALAKNLLMPALVLAVAWAMGVRGLPLTVMVVTAALPMGANVFIFAQRYEVAQDRVTASVVLSTVLALLTVSGVMAALAVLVG</sequence>
<feature type="transmembrane region" description="Helical" evidence="8">
    <location>
        <begin position="89"/>
        <end position="113"/>
    </location>
</feature>
<feature type="transmembrane region" description="Helical" evidence="8">
    <location>
        <begin position="119"/>
        <end position="143"/>
    </location>
</feature>
<comment type="caution">
    <text evidence="9">The sequence shown here is derived from an EMBL/GenBank/DDBJ whole genome shotgun (WGS) entry which is preliminary data.</text>
</comment>
<dbReference type="GO" id="GO:0005886">
    <property type="term" value="C:plasma membrane"/>
    <property type="evidence" value="ECO:0007669"/>
    <property type="project" value="UniProtKB-SubCell"/>
</dbReference>